<dbReference type="PANTHER" id="PTHR47957:SF3">
    <property type="entry name" value="ATP-DEPENDENT HELICASE HRQ1"/>
    <property type="match status" value="1"/>
</dbReference>
<dbReference type="Proteomes" id="UP000182743">
    <property type="component" value="Unassembled WGS sequence"/>
</dbReference>
<gene>
    <name evidence="6" type="primary">rhlE</name>
    <name evidence="6" type="ORF">MOOR_24340</name>
</gene>
<dbReference type="Gene3D" id="3.40.50.300">
    <property type="entry name" value="P-loop containing nucleotide triphosphate hydrolases"/>
    <property type="match status" value="3"/>
</dbReference>
<dbReference type="SMART" id="SM00490">
    <property type="entry name" value="HELICc"/>
    <property type="match status" value="1"/>
</dbReference>
<keyword evidence="6" id="KW-0378">Hydrolase</keyword>
<dbReference type="SUPFAM" id="SSF52540">
    <property type="entry name" value="P-loop containing nucleoside triphosphate hydrolases"/>
    <property type="match status" value="2"/>
</dbReference>
<evidence type="ECO:0000259" key="4">
    <source>
        <dbReference type="PROSITE" id="PS51192"/>
    </source>
</evidence>
<keyword evidence="2" id="KW-0067">ATP-binding</keyword>
<dbReference type="RefSeq" id="WP_143106802.1">
    <property type="nucleotide sequence ID" value="NZ_MIHH01000020.1"/>
</dbReference>
<evidence type="ECO:0000256" key="2">
    <source>
        <dbReference type="ARBA" id="ARBA00022840"/>
    </source>
</evidence>
<protein>
    <submittedName>
        <fullName evidence="6">ATP-dependent RNA helicase RhlE</fullName>
        <ecNumber evidence="6">3.6.4.13</ecNumber>
    </submittedName>
</protein>
<keyword evidence="1" id="KW-0547">Nucleotide-binding</keyword>
<dbReference type="GO" id="GO:0016787">
    <property type="term" value="F:hydrolase activity"/>
    <property type="evidence" value="ECO:0007669"/>
    <property type="project" value="UniProtKB-KW"/>
</dbReference>
<evidence type="ECO:0000313" key="6">
    <source>
        <dbReference type="EMBL" id="OIQ07933.1"/>
    </source>
</evidence>
<dbReference type="InterPro" id="IPR001650">
    <property type="entry name" value="Helicase_C-like"/>
</dbReference>
<accession>A0A1J5JFF6</accession>
<feature type="domain" description="Helicase C-terminal" evidence="5">
    <location>
        <begin position="1028"/>
        <end position="1204"/>
    </location>
</feature>
<feature type="compositionally biased region" description="Acidic residues" evidence="3">
    <location>
        <begin position="1340"/>
        <end position="1358"/>
    </location>
</feature>
<organism evidence="6 7">
    <name type="scientific">Neomoorella thermoacetica</name>
    <name type="common">Clostridium thermoaceticum</name>
    <dbReference type="NCBI Taxonomy" id="1525"/>
    <lineage>
        <taxon>Bacteria</taxon>
        <taxon>Bacillati</taxon>
        <taxon>Bacillota</taxon>
        <taxon>Clostridia</taxon>
        <taxon>Neomoorellales</taxon>
        <taxon>Neomoorellaceae</taxon>
        <taxon>Neomoorella</taxon>
    </lineage>
</organism>
<dbReference type="Pfam" id="PF09369">
    <property type="entry name" value="MZB"/>
    <property type="match status" value="1"/>
</dbReference>
<dbReference type="Pfam" id="PF00271">
    <property type="entry name" value="Helicase_C"/>
    <property type="match status" value="1"/>
</dbReference>
<feature type="region of interest" description="Disordered" evidence="3">
    <location>
        <begin position="1325"/>
        <end position="1358"/>
    </location>
</feature>
<evidence type="ECO:0000259" key="5">
    <source>
        <dbReference type="PROSITE" id="PS51194"/>
    </source>
</evidence>
<dbReference type="EMBL" id="MIHH01000020">
    <property type="protein sequence ID" value="OIQ07933.1"/>
    <property type="molecule type" value="Genomic_DNA"/>
</dbReference>
<dbReference type="InterPro" id="IPR018973">
    <property type="entry name" value="MZB"/>
</dbReference>
<feature type="domain" description="Helicase ATP-binding" evidence="4">
    <location>
        <begin position="105"/>
        <end position="402"/>
    </location>
</feature>
<dbReference type="GO" id="GO:0003724">
    <property type="term" value="F:RNA helicase activity"/>
    <property type="evidence" value="ECO:0007669"/>
    <property type="project" value="UniProtKB-EC"/>
</dbReference>
<dbReference type="PROSITE" id="PS51194">
    <property type="entry name" value="HELICASE_CTER"/>
    <property type="match status" value="1"/>
</dbReference>
<keyword evidence="6" id="KW-0347">Helicase</keyword>
<sequence length="1867" mass="209957">METGENYGVYRVTQELHNTLRSYLEATYHIRDVSLISERRALLNQKGCISQSPWVESTPIYETDRPYSELNLPKATRDLLTELSRLQPGVGVFPKPYRHQARALEAFLTHGEDIVIATGTGSGKTESFLMPILGMLVEEAVNRPASAKLPGCRALLLYPMNALVNDQLSRIRRLFGDERVALLLAQGRGRPVRFGSYTSRTPYPGKRKGSKDKKHIAPLFEDFYLKYVNDADKVAQLKEKGKWPSKDLVAFYGADKREYGTYQTGKRKGQPFIQENWDARLKTQPFDRELLTRHEMQDQCPDLLITNYSMLEYMLMRPIERSIFKSTRDWLDSHPDNQLILVLDEAHLYRGAAGAEVALLIRRFQARLGIPRERMRCILTSASLGEGEEAEQAILKFARDLTGLSEASPLKFRLIKGEKEKRSGNRTGTAAEAAALAQFDLGGFQQFWTNKLAAVRAVQSLAADLSWPAFSGDPDELDQYLFERLTGFGPAEELIRLVAGTAIEFSDLAARLFPDSPKSDRRRATEALIALGTFARRHADGRILLPTRLHLFYRGLPGLYACTNRECEVRLDRESKLDYLLGRLYTEPRLHCNCSRRARVYELLTHRECGAAFLRGYVRHPGDDFLLHEAGTPVGLDETHQEPLYELHLLVDGEPHKDAQEGCAEVWLDVTTGRLLRTRPAQTDGYLRAFISTAEPNRQEGRPVITFKVCPVCLKKWKSDRNKIMDLSTKGEAPFATLVKAQLMLQPPRAKESLEFPNGGRKVLLFSDGRQKAARLARDIPREVEWDSFRQAIALAASRLRQIENRDPKLTRNLYIAFISVVSDYNLQLFDGDDKEKLIKDAQYFQKQYGDLEQAIDDEWDVTPPLRYYSALLRQLCHPYYSLQATTVGYVVPANIQKVTRTLRVIAPSLSEEDAQALAVTFIADVLDDWAFDSDKEISDSVRQQAAGYSRHSWTSNAKISASIASVLKKYYGLSEAKVNELQAELRKHLCDGEGNEFFIDKNKVSLRIDLKAPWHQCQSCTYLSPVRLGNRCVNCGSEQVVVLEPGKSEYLRSQKGFWRSPVEQVLSESGRPIHVTVEEHTAQLSHRDSGVVFATTEKYELRFQDIIIGENEGPVDVLSCTTTMEVGIDIGSLVAVGLRNVPPQRENYQQRAGRAGRRGSAVSTVVTYAQGGPHDSYYFHHPKEIVAGAPRRPVVKTNNQRIARRHVNAFLIQTFFQEAIDRGVAGVDAKNSVLFAALGKAKDFFSGSKESEVTLEAFEAWVQKRAIAKDGDLVAEVASWLPEALAEDLEAWVRSAASDLLKELRRLADEFRRSLQLVPAAGCQAEESVEKGETGGLEEGQDDEEGEDEDEEEDEDKGELLSFLFDKGLLPSYAFPTDLCTFLVEKKERKKNLVRVIAKERPQQAIAKALSEYAPGRLIVIDKKTYRSGGVSANVPPTEPNRAAPLFNQKLKPYVYCTVCTYVQDPSEASESISQCPICKSKVEQREMITPEVFYPENGTDVDEMDNEQDFTYATSAQFPVPAGEERLTGWRLIGSRGQYTYAVNQRLVMVNKGKKGIDAGFDVCEKCGASAPTGTRETDGKHARPYFVQPVKGRKVDFLCDGEFRTVFLGHTFRSDLLLLRVNIDSPIVSRTMELTLTQSVLNDALRSLSEALLLTASRHLDIDPTEFSAGVRLVPGTGEGQLRADIYLYDTLSGGAGYAEQAGEQLEEILVRTLELLEGCPGGCHTSCTQCLRHYENQYYHENLDRFLGAAMLRYLLYDQVPTTDDLDTQREWLRPLERLLTLDGYQCKLGEELHGIKVPLLVKAGPRYTAIGSYHALLDKDAPEFTHPLQALDAWPNVGIILVNEYLLTRNLPVAYQYVTARL</sequence>
<reference evidence="6 7" key="1">
    <citation type="submission" date="2016-08" db="EMBL/GenBank/DDBJ databases">
        <title>Genome-based comparison of Moorella thermoacetic strains.</title>
        <authorList>
            <person name="Poehlein A."/>
            <person name="Bengelsdorf F.R."/>
            <person name="Esser C."/>
            <person name="Duerre P."/>
            <person name="Daniel R."/>
        </authorList>
    </citation>
    <scope>NUCLEOTIDE SEQUENCE [LARGE SCALE GENOMIC DNA]</scope>
    <source>
        <strain evidence="6 7">DSM 11768</strain>
    </source>
</reference>
<dbReference type="GO" id="GO:0036297">
    <property type="term" value="P:interstrand cross-link repair"/>
    <property type="evidence" value="ECO:0007669"/>
    <property type="project" value="TreeGrafter"/>
</dbReference>
<dbReference type="InterPro" id="IPR027417">
    <property type="entry name" value="P-loop_NTPase"/>
</dbReference>
<dbReference type="InterPro" id="IPR014001">
    <property type="entry name" value="Helicase_ATP-bd"/>
</dbReference>
<dbReference type="InterPro" id="IPR011545">
    <property type="entry name" value="DEAD/DEAH_box_helicase_dom"/>
</dbReference>
<evidence type="ECO:0000256" key="1">
    <source>
        <dbReference type="ARBA" id="ARBA00022741"/>
    </source>
</evidence>
<evidence type="ECO:0000256" key="3">
    <source>
        <dbReference type="SAM" id="MobiDB-lite"/>
    </source>
</evidence>
<comment type="caution">
    <text evidence="6">The sequence shown here is derived from an EMBL/GenBank/DDBJ whole genome shotgun (WGS) entry which is preliminary data.</text>
</comment>
<dbReference type="PANTHER" id="PTHR47957">
    <property type="entry name" value="ATP-DEPENDENT HELICASE HRQ1"/>
    <property type="match status" value="1"/>
</dbReference>
<proteinExistence type="predicted"/>
<dbReference type="GO" id="GO:0006289">
    <property type="term" value="P:nucleotide-excision repair"/>
    <property type="evidence" value="ECO:0007669"/>
    <property type="project" value="TreeGrafter"/>
</dbReference>
<dbReference type="PROSITE" id="PS51192">
    <property type="entry name" value="HELICASE_ATP_BIND_1"/>
    <property type="match status" value="1"/>
</dbReference>
<dbReference type="SMART" id="SM00487">
    <property type="entry name" value="DEXDc"/>
    <property type="match status" value="1"/>
</dbReference>
<dbReference type="Pfam" id="PF00270">
    <property type="entry name" value="DEAD"/>
    <property type="match status" value="1"/>
</dbReference>
<dbReference type="EC" id="3.6.4.13" evidence="6"/>
<dbReference type="GO" id="GO:0005524">
    <property type="term" value="F:ATP binding"/>
    <property type="evidence" value="ECO:0007669"/>
    <property type="project" value="UniProtKB-KW"/>
</dbReference>
<name>A0A1J5JFF6_NEOTH</name>
<evidence type="ECO:0000313" key="7">
    <source>
        <dbReference type="Proteomes" id="UP000182743"/>
    </source>
</evidence>
<dbReference type="GO" id="GO:0043138">
    <property type="term" value="F:3'-5' DNA helicase activity"/>
    <property type="evidence" value="ECO:0007669"/>
    <property type="project" value="TreeGrafter"/>
</dbReference>
<dbReference type="GO" id="GO:0003676">
    <property type="term" value="F:nucleic acid binding"/>
    <property type="evidence" value="ECO:0007669"/>
    <property type="project" value="InterPro"/>
</dbReference>